<dbReference type="InterPro" id="IPR017850">
    <property type="entry name" value="Alkaline_phosphatase_core_sf"/>
</dbReference>
<dbReference type="GO" id="GO:0009117">
    <property type="term" value="P:nucleotide metabolic process"/>
    <property type="evidence" value="ECO:0007669"/>
    <property type="project" value="UniProtKB-UniRule"/>
</dbReference>
<dbReference type="SUPFAM" id="SSF53649">
    <property type="entry name" value="Alkaline phosphatase-like"/>
    <property type="match status" value="1"/>
</dbReference>
<sequence>MPRAIVLVLDSFGIGAAPDAARFGDADADTFGHIAACAAAQGAPLVIPHLLELGLAHAAHAATGRWPAGIQSPPALRPGTLWAACAERSAGKDTPSGHWEMLGCPVPFDWGYFAPVPDGQSVFPEALMRRWCEAAGLAGTLGNCHASGTEIIQRLGDEHVRSGWPICYTSADSVFQVAAHEEHFGLQRLWDICALAKPIFDEINIARVIARPFTGSGGTYRRTGNRKDFTTPPPGDTLLDRLHQAGRATLSVGKIGDIFAHRHTGEEIKADGNEALCDATLEALHRCPDGGLVMANLVDFDMLYGHRRDVAGYARALERFDAWLPRLLAHLRPDDLLAISADHGCDPTAAGSDHTREYVPALLHCPSWAAWGSHGAGVRTSFADLGQTLASHLQLPALPYGQSLLPRAQG</sequence>
<dbReference type="PANTHER" id="PTHR21110">
    <property type="entry name" value="PHOSPHOPENTOMUTASE"/>
    <property type="match status" value="1"/>
</dbReference>
<dbReference type="GO" id="GO:0005829">
    <property type="term" value="C:cytosol"/>
    <property type="evidence" value="ECO:0007669"/>
    <property type="project" value="TreeGrafter"/>
</dbReference>
<dbReference type="GO" id="GO:0030145">
    <property type="term" value="F:manganese ion binding"/>
    <property type="evidence" value="ECO:0007669"/>
    <property type="project" value="UniProtKB-UniRule"/>
</dbReference>
<dbReference type="STRING" id="307486.GCA_000807215_02341"/>
<dbReference type="NCBIfam" id="TIGR01696">
    <property type="entry name" value="deoB"/>
    <property type="match status" value="1"/>
</dbReference>
<keyword evidence="2 4" id="KW-0479">Metal-binding</keyword>
<dbReference type="Gene3D" id="3.40.720.10">
    <property type="entry name" value="Alkaline Phosphatase, subunit A"/>
    <property type="match status" value="1"/>
</dbReference>
<comment type="function">
    <text evidence="4">Isomerase that catalyzes the conversion of deoxy-ribose 1-phosphate (dRib-1-P) and ribose 1-phosphate (Rib-1-P) to deoxy-ribose 5-phosphate (dRib-5-P) and ribose 5-phosphate (Rib-5-P), respectively.</text>
</comment>
<dbReference type="SUPFAM" id="SSF143856">
    <property type="entry name" value="DeoB insert domain-like"/>
    <property type="match status" value="1"/>
</dbReference>
<dbReference type="GO" id="GO:0008973">
    <property type="term" value="F:phosphopentomutase activity"/>
    <property type="evidence" value="ECO:0007669"/>
    <property type="project" value="UniProtKB-UniRule"/>
</dbReference>
<evidence type="ECO:0000313" key="8">
    <source>
        <dbReference type="Proteomes" id="UP000317763"/>
    </source>
</evidence>
<dbReference type="EC" id="5.4.2.7" evidence="4 5"/>
<comment type="catalytic activity">
    <reaction evidence="4">
        <text>2-deoxy-alpha-D-ribose 1-phosphate = 2-deoxy-D-ribose 5-phosphate</text>
        <dbReference type="Rhea" id="RHEA:27658"/>
        <dbReference type="ChEBI" id="CHEBI:57259"/>
        <dbReference type="ChEBI" id="CHEBI:62877"/>
        <dbReference type="EC" id="5.4.2.7"/>
    </reaction>
</comment>
<name>A0A554X349_9BURK</name>
<comment type="pathway">
    <text evidence="4">Carbohydrate degradation; 2-deoxy-D-ribose 1-phosphate degradation; D-glyceraldehyde 3-phosphate and acetaldehyde from 2-deoxy-alpha-D-ribose 1-phosphate: step 1/2.</text>
</comment>
<proteinExistence type="inferred from homology"/>
<feature type="binding site" evidence="4">
    <location>
        <position position="343"/>
    </location>
    <ligand>
        <name>Mn(2+)</name>
        <dbReference type="ChEBI" id="CHEBI:29035"/>
        <label>1</label>
    </ligand>
</feature>
<keyword evidence="8" id="KW-1185">Reference proteome</keyword>
<keyword evidence="4" id="KW-0963">Cytoplasm</keyword>
<dbReference type="NCBIfam" id="NF003766">
    <property type="entry name" value="PRK05362.1"/>
    <property type="match status" value="1"/>
</dbReference>
<feature type="binding site" evidence="4">
    <location>
        <position position="10"/>
    </location>
    <ligand>
        <name>Mn(2+)</name>
        <dbReference type="ChEBI" id="CHEBI:29035"/>
        <label>1</label>
    </ligand>
</feature>
<dbReference type="InterPro" id="IPR024052">
    <property type="entry name" value="Phosphopentomutase_DeoB_cap_sf"/>
</dbReference>
<feature type="binding site" evidence="4">
    <location>
        <position position="306"/>
    </location>
    <ligand>
        <name>Mn(2+)</name>
        <dbReference type="ChEBI" id="CHEBI:29035"/>
        <label>2</label>
    </ligand>
</feature>
<comment type="cofactor">
    <cofactor evidence="4">
        <name>Mn(2+)</name>
        <dbReference type="ChEBI" id="CHEBI:29035"/>
    </cofactor>
    <text evidence="4">Binds 2 manganese ions.</text>
</comment>
<comment type="caution">
    <text evidence="7">The sequence shown here is derived from an EMBL/GenBank/DDBJ whole genome shotgun (WGS) entry which is preliminary data.</text>
</comment>
<dbReference type="GO" id="GO:0006015">
    <property type="term" value="P:5-phosphoribose 1-diphosphate biosynthetic process"/>
    <property type="evidence" value="ECO:0007669"/>
    <property type="project" value="UniProtKB-UniPathway"/>
</dbReference>
<feature type="domain" description="Metalloenzyme" evidence="6">
    <location>
        <begin position="3"/>
        <end position="396"/>
    </location>
</feature>
<dbReference type="Gene3D" id="3.30.70.1250">
    <property type="entry name" value="Phosphopentomutase"/>
    <property type="match status" value="1"/>
</dbReference>
<comment type="subcellular location">
    <subcellularLocation>
        <location evidence="4">Cytoplasm</location>
    </subcellularLocation>
</comment>
<comment type="catalytic activity">
    <reaction evidence="4">
        <text>alpha-D-ribose 1-phosphate = D-ribose 5-phosphate</text>
        <dbReference type="Rhea" id="RHEA:18793"/>
        <dbReference type="ChEBI" id="CHEBI:57720"/>
        <dbReference type="ChEBI" id="CHEBI:78346"/>
        <dbReference type="EC" id="5.4.2.7"/>
    </reaction>
</comment>
<dbReference type="GO" id="GO:0006018">
    <property type="term" value="P:2-deoxyribose 1-phosphate catabolic process"/>
    <property type="evidence" value="ECO:0007669"/>
    <property type="project" value="UniProtKB-UniRule"/>
</dbReference>
<reference evidence="7 8" key="1">
    <citation type="submission" date="2019-07" db="EMBL/GenBank/DDBJ databases">
        <title>Tepidimonas taiwanensis I1-1 draft genome.</title>
        <authorList>
            <person name="Da Costa M.S."/>
            <person name="Froufe H.J.C."/>
            <person name="Egas C."/>
            <person name="Albuquerque L."/>
        </authorList>
    </citation>
    <scope>NUCLEOTIDE SEQUENCE [LARGE SCALE GENOMIC DNA]</scope>
    <source>
        <strain evidence="7 8">I1-1</strain>
    </source>
</reference>
<dbReference type="InterPro" id="IPR006124">
    <property type="entry name" value="Metalloenzyme"/>
</dbReference>
<dbReference type="GO" id="GO:0043094">
    <property type="term" value="P:metabolic compound salvage"/>
    <property type="evidence" value="ECO:0007669"/>
    <property type="project" value="UniProtKB-UniRule"/>
</dbReference>
<keyword evidence="3 4" id="KW-0464">Manganese</keyword>
<dbReference type="GO" id="GO:0000287">
    <property type="term" value="F:magnesium ion binding"/>
    <property type="evidence" value="ECO:0007669"/>
    <property type="project" value="UniProtKB-UniRule"/>
</dbReference>
<dbReference type="OrthoDB" id="9769930at2"/>
<dbReference type="PIRSF" id="PIRSF001491">
    <property type="entry name" value="Ppentomutase"/>
    <property type="match status" value="1"/>
</dbReference>
<evidence type="ECO:0000256" key="1">
    <source>
        <dbReference type="ARBA" id="ARBA00010373"/>
    </source>
</evidence>
<dbReference type="InterPro" id="IPR010045">
    <property type="entry name" value="DeoB"/>
</dbReference>
<dbReference type="CDD" id="cd16009">
    <property type="entry name" value="PPM"/>
    <property type="match status" value="1"/>
</dbReference>
<protein>
    <recommendedName>
        <fullName evidence="4 5">Phosphopentomutase</fullName>
        <ecNumber evidence="4 5">5.4.2.7</ecNumber>
    </recommendedName>
    <alternativeName>
        <fullName evidence="4">Phosphodeoxyribomutase</fullName>
    </alternativeName>
</protein>
<dbReference type="UniPathway" id="UPA00087">
    <property type="reaction ID" value="UER00173"/>
</dbReference>
<dbReference type="PANTHER" id="PTHR21110:SF0">
    <property type="entry name" value="PHOSPHOPENTOMUTASE"/>
    <property type="match status" value="1"/>
</dbReference>
<comment type="similarity">
    <text evidence="1 4">Belongs to the phosphopentomutase family.</text>
</comment>
<feature type="binding site" evidence="4">
    <location>
        <position position="354"/>
    </location>
    <ligand>
        <name>Mn(2+)</name>
        <dbReference type="ChEBI" id="CHEBI:29035"/>
        <label>2</label>
    </ligand>
</feature>
<gene>
    <name evidence="4 7" type="primary">deoB</name>
    <name evidence="7" type="ORF">Ttaiw_01966</name>
</gene>
<evidence type="ECO:0000256" key="2">
    <source>
        <dbReference type="ARBA" id="ARBA00022723"/>
    </source>
</evidence>
<dbReference type="Proteomes" id="UP000317763">
    <property type="component" value="Unassembled WGS sequence"/>
</dbReference>
<evidence type="ECO:0000256" key="3">
    <source>
        <dbReference type="ARBA" id="ARBA00023211"/>
    </source>
</evidence>
<feature type="binding site" evidence="4">
    <location>
        <position position="342"/>
    </location>
    <ligand>
        <name>Mn(2+)</name>
        <dbReference type="ChEBI" id="CHEBI:29035"/>
        <label>1</label>
    </ligand>
</feature>
<evidence type="ECO:0000313" key="7">
    <source>
        <dbReference type="EMBL" id="TSE30269.1"/>
    </source>
</evidence>
<dbReference type="Pfam" id="PF01676">
    <property type="entry name" value="Metalloenzyme"/>
    <property type="match status" value="1"/>
</dbReference>
<dbReference type="RefSeq" id="WP_043703859.1">
    <property type="nucleotide sequence ID" value="NZ_CP083911.1"/>
</dbReference>
<dbReference type="EMBL" id="VJOM01000024">
    <property type="protein sequence ID" value="TSE30269.1"/>
    <property type="molecule type" value="Genomic_DNA"/>
</dbReference>
<accession>A0A554X349</accession>
<evidence type="ECO:0000259" key="6">
    <source>
        <dbReference type="Pfam" id="PF01676"/>
    </source>
</evidence>
<evidence type="ECO:0000256" key="5">
    <source>
        <dbReference type="NCBIfam" id="TIGR01696"/>
    </source>
</evidence>
<feature type="binding site" evidence="4">
    <location>
        <position position="301"/>
    </location>
    <ligand>
        <name>Mn(2+)</name>
        <dbReference type="ChEBI" id="CHEBI:29035"/>
        <label>2</label>
    </ligand>
</feature>
<dbReference type="AlphaFoldDB" id="A0A554X349"/>
<evidence type="ECO:0000256" key="4">
    <source>
        <dbReference type="HAMAP-Rule" id="MF_00740"/>
    </source>
</evidence>
<dbReference type="HAMAP" id="MF_00740">
    <property type="entry name" value="Phosphopentomut"/>
    <property type="match status" value="1"/>
</dbReference>
<keyword evidence="4 7" id="KW-0413">Isomerase</keyword>
<organism evidence="7 8">
    <name type="scientific">Tepidimonas taiwanensis</name>
    <dbReference type="NCBI Taxonomy" id="307486"/>
    <lineage>
        <taxon>Bacteria</taxon>
        <taxon>Pseudomonadati</taxon>
        <taxon>Pseudomonadota</taxon>
        <taxon>Betaproteobacteria</taxon>
        <taxon>Burkholderiales</taxon>
        <taxon>Tepidimonas</taxon>
    </lineage>
</organism>